<dbReference type="InterPro" id="IPR050990">
    <property type="entry name" value="UPF0237/GcvR_regulator"/>
</dbReference>
<dbReference type="InterPro" id="IPR045865">
    <property type="entry name" value="ACT-like_dom_sf"/>
</dbReference>
<reference evidence="2" key="1">
    <citation type="submission" date="2020-05" db="EMBL/GenBank/DDBJ databases">
        <title>Identification of trans-AT polyketide cluster in two marine bacteria, producers of a novel glutaramide-containing polyketide sesbanimide D and analogs.</title>
        <authorList>
            <person name="Kacar D."/>
            <person name="Rodriguez P."/>
            <person name="Canedo L."/>
            <person name="Gonzalez E."/>
            <person name="Galan B."/>
            <person name="De La Calle F."/>
            <person name="Garcia J.L."/>
        </authorList>
    </citation>
    <scope>NUCLEOTIDE SEQUENCE</scope>
    <source>
        <strain evidence="2">PHM038</strain>
    </source>
</reference>
<comment type="caution">
    <text evidence="2">The sequence shown here is derived from an EMBL/GenBank/DDBJ whole genome shotgun (WGS) entry which is preliminary data.</text>
</comment>
<evidence type="ECO:0000259" key="1">
    <source>
        <dbReference type="PROSITE" id="PS51671"/>
    </source>
</evidence>
<dbReference type="EMBL" id="JABFCZ010000028">
    <property type="protein sequence ID" value="MBD1548932.1"/>
    <property type="molecule type" value="Genomic_DNA"/>
</dbReference>
<gene>
    <name evidence="2" type="ORF">HK439_21955</name>
</gene>
<feature type="domain" description="ACT" evidence="1">
    <location>
        <begin position="6"/>
        <end position="81"/>
    </location>
</feature>
<dbReference type="PROSITE" id="PS51671">
    <property type="entry name" value="ACT"/>
    <property type="match status" value="1"/>
</dbReference>
<proteinExistence type="predicted"/>
<dbReference type="GO" id="GO:0006355">
    <property type="term" value="P:regulation of DNA-templated transcription"/>
    <property type="evidence" value="ECO:0007669"/>
    <property type="project" value="InterPro"/>
</dbReference>
<dbReference type="PIRSF" id="PIRSF028103">
    <property type="entry name" value="GcvR"/>
    <property type="match status" value="1"/>
</dbReference>
<dbReference type="CDD" id="cd04869">
    <property type="entry name" value="ACT_GcvR_2"/>
    <property type="match status" value="1"/>
</dbReference>
<accession>A0A926S8L9</accession>
<sequence length="172" mass="18402">MLNHLVFTVIAQDRPGLVERLADAIAQAGGNWVESSMARLGGEFAGIVSVEIQDDAIDNLHAHFDSLLTDGIAITLRSDVHSNEQPAGKAAHLDLVSQDHPGILRKITHVLTRYGVSIEHLETAVVAGSMSGERLFKATADLRLPDGMEPTELSEALQATAADMMADLNLAE</sequence>
<dbReference type="Pfam" id="PF13740">
    <property type="entry name" value="ACT_6"/>
    <property type="match status" value="1"/>
</dbReference>
<dbReference type="InterPro" id="IPR002912">
    <property type="entry name" value="ACT_dom"/>
</dbReference>
<evidence type="ECO:0000313" key="3">
    <source>
        <dbReference type="Proteomes" id="UP000598467"/>
    </source>
</evidence>
<dbReference type="SUPFAM" id="SSF55021">
    <property type="entry name" value="ACT-like"/>
    <property type="match status" value="2"/>
</dbReference>
<dbReference type="AlphaFoldDB" id="A0A926S8L9"/>
<evidence type="ECO:0000313" key="2">
    <source>
        <dbReference type="EMBL" id="MBD1548932.1"/>
    </source>
</evidence>
<dbReference type="RefSeq" id="WP_190293621.1">
    <property type="nucleotide sequence ID" value="NZ_JABFCZ010000028.1"/>
</dbReference>
<dbReference type="PANTHER" id="PTHR34875">
    <property type="entry name" value="UPF0237 PROTEIN MJ1558"/>
    <property type="match status" value="1"/>
</dbReference>
<organism evidence="2 3">
    <name type="scientific">Roseibium aggregatum</name>
    <dbReference type="NCBI Taxonomy" id="187304"/>
    <lineage>
        <taxon>Bacteria</taxon>
        <taxon>Pseudomonadati</taxon>
        <taxon>Pseudomonadota</taxon>
        <taxon>Alphaproteobacteria</taxon>
        <taxon>Hyphomicrobiales</taxon>
        <taxon>Stappiaceae</taxon>
        <taxon>Roseibium</taxon>
    </lineage>
</organism>
<dbReference type="PANTHER" id="PTHR34875:SF6">
    <property type="entry name" value="UPF0237 PROTEIN MJ1558"/>
    <property type="match status" value="1"/>
</dbReference>
<name>A0A926S8L9_9HYPH</name>
<dbReference type="InterPro" id="IPR016867">
    <property type="entry name" value="GcvR"/>
</dbReference>
<dbReference type="Gene3D" id="3.30.70.260">
    <property type="match status" value="2"/>
</dbReference>
<dbReference type="Proteomes" id="UP000598467">
    <property type="component" value="Unassembled WGS sequence"/>
</dbReference>
<protein>
    <submittedName>
        <fullName evidence="2">Amino acid-binding protein</fullName>
    </submittedName>
</protein>